<dbReference type="EMBL" id="LAZR01044729">
    <property type="protein sequence ID" value="KKL03940.1"/>
    <property type="molecule type" value="Genomic_DNA"/>
</dbReference>
<reference evidence="2" key="1">
    <citation type="journal article" date="2015" name="Nature">
        <title>Complex archaea that bridge the gap between prokaryotes and eukaryotes.</title>
        <authorList>
            <person name="Spang A."/>
            <person name="Saw J.H."/>
            <person name="Jorgensen S.L."/>
            <person name="Zaremba-Niedzwiedzka K."/>
            <person name="Martijn J."/>
            <person name="Lind A.E."/>
            <person name="van Eijk R."/>
            <person name="Schleper C."/>
            <person name="Guy L."/>
            <person name="Ettema T.J."/>
        </authorList>
    </citation>
    <scope>NUCLEOTIDE SEQUENCE</scope>
</reference>
<gene>
    <name evidence="2" type="ORF">LCGC14_2621070</name>
</gene>
<evidence type="ECO:0000313" key="2">
    <source>
        <dbReference type="EMBL" id="KKL03940.1"/>
    </source>
</evidence>
<evidence type="ECO:0000256" key="1">
    <source>
        <dbReference type="SAM" id="MobiDB-lite"/>
    </source>
</evidence>
<accession>A0A0F9A375</accession>
<feature type="region of interest" description="Disordered" evidence="1">
    <location>
        <begin position="1"/>
        <end position="33"/>
    </location>
</feature>
<proteinExistence type="predicted"/>
<organism evidence="2">
    <name type="scientific">marine sediment metagenome</name>
    <dbReference type="NCBI Taxonomy" id="412755"/>
    <lineage>
        <taxon>unclassified sequences</taxon>
        <taxon>metagenomes</taxon>
        <taxon>ecological metagenomes</taxon>
    </lineage>
</organism>
<name>A0A0F9A375_9ZZZZ</name>
<feature type="non-terminal residue" evidence="2">
    <location>
        <position position="1"/>
    </location>
</feature>
<dbReference type="AlphaFoldDB" id="A0A0F9A375"/>
<sequence length="33" mass="3911">SERVSMTNPFKDDKEENLDKDEKMFGFVDNPTF</sequence>
<comment type="caution">
    <text evidence="2">The sequence shown here is derived from an EMBL/GenBank/DDBJ whole genome shotgun (WGS) entry which is preliminary data.</text>
</comment>
<protein>
    <submittedName>
        <fullName evidence="2">Uncharacterized protein</fullName>
    </submittedName>
</protein>